<sequence>MATSPAADTATKPTVPFGVRSCTTQLAASLRETPLNSINAATSLATVARSIASPLPVAETAQSSLAYVPPPMMGESPIRPTILFTSPPVDVAEASFPLLSTATHPTVPS</sequence>
<gene>
    <name evidence="1" type="ORF">V8G54_006310</name>
</gene>
<reference evidence="1 2" key="1">
    <citation type="journal article" date="2023" name="Life. Sci Alliance">
        <title>Evolutionary insights into 3D genome organization and epigenetic landscape of Vigna mungo.</title>
        <authorList>
            <person name="Junaid A."/>
            <person name="Singh B."/>
            <person name="Bhatia S."/>
        </authorList>
    </citation>
    <scope>NUCLEOTIDE SEQUENCE [LARGE SCALE GENOMIC DNA]</scope>
    <source>
        <strain evidence="1">Urdbean</strain>
    </source>
</reference>
<accession>A0AAQ3P095</accession>
<keyword evidence="2" id="KW-1185">Reference proteome</keyword>
<evidence type="ECO:0000313" key="2">
    <source>
        <dbReference type="Proteomes" id="UP001374535"/>
    </source>
</evidence>
<dbReference type="AlphaFoldDB" id="A0AAQ3P095"/>
<organism evidence="1 2">
    <name type="scientific">Vigna mungo</name>
    <name type="common">Black gram</name>
    <name type="synonym">Phaseolus mungo</name>
    <dbReference type="NCBI Taxonomy" id="3915"/>
    <lineage>
        <taxon>Eukaryota</taxon>
        <taxon>Viridiplantae</taxon>
        <taxon>Streptophyta</taxon>
        <taxon>Embryophyta</taxon>
        <taxon>Tracheophyta</taxon>
        <taxon>Spermatophyta</taxon>
        <taxon>Magnoliopsida</taxon>
        <taxon>eudicotyledons</taxon>
        <taxon>Gunneridae</taxon>
        <taxon>Pentapetalae</taxon>
        <taxon>rosids</taxon>
        <taxon>fabids</taxon>
        <taxon>Fabales</taxon>
        <taxon>Fabaceae</taxon>
        <taxon>Papilionoideae</taxon>
        <taxon>50 kb inversion clade</taxon>
        <taxon>NPAAA clade</taxon>
        <taxon>indigoferoid/millettioid clade</taxon>
        <taxon>Phaseoleae</taxon>
        <taxon>Vigna</taxon>
    </lineage>
</organism>
<dbReference type="EMBL" id="CP144699">
    <property type="protein sequence ID" value="WVZ18988.1"/>
    <property type="molecule type" value="Genomic_DNA"/>
</dbReference>
<protein>
    <submittedName>
        <fullName evidence="1">Uncharacterized protein</fullName>
    </submittedName>
</protein>
<name>A0AAQ3P095_VIGMU</name>
<proteinExistence type="predicted"/>
<evidence type="ECO:0000313" key="1">
    <source>
        <dbReference type="EMBL" id="WVZ18988.1"/>
    </source>
</evidence>
<dbReference type="Proteomes" id="UP001374535">
    <property type="component" value="Chromosome 2"/>
</dbReference>